<sequence>MMQKRGLKFVLCSSLDQVDPDEWNSFLSSQSPPFLRYHWMRAYEISGSMTPETGWQPIHLLGIEDDGSSPNPDTPGVPAVDGGVPTVDGDPPEGRPSKQTAEQPSTQTEKQGRYRGLRFALPLYIKSHSWGEFVFDFAWADVARQLGKAYYPKAVGVIPATPSTVYSPLCDREDYAELLASAVDFLREELPRLGVMSLSFLFTQAPFADDLESLGFHRWVHQGFEWKGEGLDTFDDYLALFNKNQRKNIRKERKRFQESGLEVRLSSPDQLDQETADDMFDLYERTNDQFGPWAAKFLNREFFREVFRTCADNIVLVNAVDRGEVVARSMLLKDRRRLFGRYWGTRRFVKDMHFNLCYYEPIDYAIRENLVSFDPGMGGEHKPRRGFQAVEQYSMHLYFDPLMDQLFRGNIHQFNESAQGMIEHINSHLPLKDHR</sequence>
<dbReference type="RefSeq" id="WP_024268651.1">
    <property type="nucleotide sequence ID" value="NC_023035.1"/>
</dbReference>
<dbReference type="KEGG" id="slr:L21SP2_2394"/>
<dbReference type="PATRIC" id="fig|1307761.3.peg.2386"/>
<dbReference type="EMBL" id="CP006939">
    <property type="protein sequence ID" value="AHC15747.1"/>
    <property type="molecule type" value="Genomic_DNA"/>
</dbReference>
<evidence type="ECO:0000313" key="3">
    <source>
        <dbReference type="Proteomes" id="UP000018680"/>
    </source>
</evidence>
<reference evidence="2 3" key="1">
    <citation type="journal article" date="2015" name="Stand. Genomic Sci.">
        <title>Complete genome sequence and description of Salinispira pacifica gen. nov., sp. nov., a novel spirochaete isolated form a hypersaline microbial mat.</title>
        <authorList>
            <person name="Ben Hania W."/>
            <person name="Joseph M."/>
            <person name="Schumann P."/>
            <person name="Bunk B."/>
            <person name="Fiebig A."/>
            <person name="Sproer C."/>
            <person name="Klenk H.P."/>
            <person name="Fardeau M.L."/>
            <person name="Spring S."/>
        </authorList>
    </citation>
    <scope>NUCLEOTIDE SEQUENCE [LARGE SCALE GENOMIC DNA]</scope>
    <source>
        <strain evidence="2 3">L21-RPul-D2</strain>
    </source>
</reference>
<evidence type="ECO:0000256" key="1">
    <source>
        <dbReference type="SAM" id="MobiDB-lite"/>
    </source>
</evidence>
<dbReference type="Pfam" id="PF04339">
    <property type="entry name" value="FemAB_like"/>
    <property type="match status" value="2"/>
</dbReference>
<dbReference type="SUPFAM" id="SSF55729">
    <property type="entry name" value="Acyl-CoA N-acyltransferases (Nat)"/>
    <property type="match status" value="1"/>
</dbReference>
<protein>
    <recommendedName>
        <fullName evidence="4">GNAT family N-acetyltransferase</fullName>
    </recommendedName>
</protein>
<organism evidence="2 3">
    <name type="scientific">Salinispira pacifica</name>
    <dbReference type="NCBI Taxonomy" id="1307761"/>
    <lineage>
        <taxon>Bacteria</taxon>
        <taxon>Pseudomonadati</taxon>
        <taxon>Spirochaetota</taxon>
        <taxon>Spirochaetia</taxon>
        <taxon>Spirochaetales</taxon>
        <taxon>Spirochaetaceae</taxon>
        <taxon>Salinispira</taxon>
    </lineage>
</organism>
<name>V5WIS9_9SPIO</name>
<dbReference type="InterPro" id="IPR016181">
    <property type="entry name" value="Acyl_CoA_acyltransferase"/>
</dbReference>
<dbReference type="InterPro" id="IPR007434">
    <property type="entry name" value="FemAB-like"/>
</dbReference>
<accession>V5WIS9</accession>
<keyword evidence="3" id="KW-1185">Reference proteome</keyword>
<dbReference type="Gene3D" id="3.40.630.30">
    <property type="match status" value="1"/>
</dbReference>
<dbReference type="STRING" id="1307761.L21SP2_2394"/>
<proteinExistence type="predicted"/>
<evidence type="ECO:0008006" key="4">
    <source>
        <dbReference type="Google" id="ProtNLM"/>
    </source>
</evidence>
<evidence type="ECO:0000313" key="2">
    <source>
        <dbReference type="EMBL" id="AHC15747.1"/>
    </source>
</evidence>
<dbReference type="AlphaFoldDB" id="V5WIS9"/>
<dbReference type="eggNOG" id="COG3146">
    <property type="taxonomic scope" value="Bacteria"/>
</dbReference>
<gene>
    <name evidence="2" type="ORF">L21SP2_2394</name>
</gene>
<dbReference type="OrthoDB" id="9776898at2"/>
<dbReference type="HOGENOM" id="CLU_036032_1_0_12"/>
<dbReference type="Proteomes" id="UP000018680">
    <property type="component" value="Chromosome"/>
</dbReference>
<dbReference type="PANTHER" id="PTHR47017">
    <property type="entry name" value="ACYL-COA"/>
    <property type="match status" value="1"/>
</dbReference>
<dbReference type="PANTHER" id="PTHR47017:SF1">
    <property type="entry name" value="ACYL-COA"/>
    <property type="match status" value="1"/>
</dbReference>
<feature type="compositionally biased region" description="Polar residues" evidence="1">
    <location>
        <begin position="97"/>
        <end position="109"/>
    </location>
</feature>
<feature type="region of interest" description="Disordered" evidence="1">
    <location>
        <begin position="60"/>
        <end position="111"/>
    </location>
</feature>